<dbReference type="InterPro" id="IPR046347">
    <property type="entry name" value="bZIP_sf"/>
</dbReference>
<dbReference type="EMBL" id="VSWD01000007">
    <property type="protein sequence ID" value="KAK3098683.1"/>
    <property type="molecule type" value="Genomic_DNA"/>
</dbReference>
<keyword evidence="5" id="KW-0539">Nucleus</keyword>
<evidence type="ECO:0000259" key="8">
    <source>
        <dbReference type="SMART" id="SM00338"/>
    </source>
</evidence>
<dbReference type="PANTHER" id="PTHR45996">
    <property type="entry name" value="AGAP001464-PB"/>
    <property type="match status" value="1"/>
</dbReference>
<feature type="compositionally biased region" description="Low complexity" evidence="7">
    <location>
        <begin position="84"/>
        <end position="102"/>
    </location>
</feature>
<keyword evidence="2" id="KW-0805">Transcription regulation</keyword>
<evidence type="ECO:0000256" key="1">
    <source>
        <dbReference type="ARBA" id="ARBA00004648"/>
    </source>
</evidence>
<keyword evidence="4" id="KW-0804">Transcription</keyword>
<feature type="region of interest" description="Disordered" evidence="7">
    <location>
        <begin position="350"/>
        <end position="398"/>
    </location>
</feature>
<evidence type="ECO:0000256" key="3">
    <source>
        <dbReference type="ARBA" id="ARBA00023125"/>
    </source>
</evidence>
<dbReference type="PANTHER" id="PTHR45996:SF3">
    <property type="entry name" value="CREB-H TRANSCRIPTION FACTOR HOMOLOG LET-607"/>
    <property type="match status" value="1"/>
</dbReference>
<dbReference type="GO" id="GO:0000978">
    <property type="term" value="F:RNA polymerase II cis-regulatory region sequence-specific DNA binding"/>
    <property type="evidence" value="ECO:0007669"/>
    <property type="project" value="TreeGrafter"/>
</dbReference>
<dbReference type="AlphaFoldDB" id="A0AA89BWD1"/>
<dbReference type="InterPro" id="IPR004827">
    <property type="entry name" value="bZIP"/>
</dbReference>
<dbReference type="GO" id="GO:0005634">
    <property type="term" value="C:nucleus"/>
    <property type="evidence" value="ECO:0007669"/>
    <property type="project" value="TreeGrafter"/>
</dbReference>
<organism evidence="9 10">
    <name type="scientific">Pinctada imbricata</name>
    <name type="common">Atlantic pearl-oyster</name>
    <name type="synonym">Pinctada martensii</name>
    <dbReference type="NCBI Taxonomy" id="66713"/>
    <lineage>
        <taxon>Eukaryota</taxon>
        <taxon>Metazoa</taxon>
        <taxon>Spiralia</taxon>
        <taxon>Lophotrochozoa</taxon>
        <taxon>Mollusca</taxon>
        <taxon>Bivalvia</taxon>
        <taxon>Autobranchia</taxon>
        <taxon>Pteriomorphia</taxon>
        <taxon>Pterioida</taxon>
        <taxon>Pterioidea</taxon>
        <taxon>Pteriidae</taxon>
        <taxon>Pinctada</taxon>
    </lineage>
</organism>
<dbReference type="Pfam" id="PF00170">
    <property type="entry name" value="bZIP_1"/>
    <property type="match status" value="1"/>
</dbReference>
<dbReference type="Gene3D" id="1.20.5.170">
    <property type="match status" value="1"/>
</dbReference>
<dbReference type="SMART" id="SM00338">
    <property type="entry name" value="BRLZ"/>
    <property type="match status" value="1"/>
</dbReference>
<comment type="subcellular location">
    <subcellularLocation>
        <location evidence="1">Endoplasmic reticulum membrane</location>
        <topology evidence="1">Single-pass type II membrane protein</topology>
    </subcellularLocation>
</comment>
<evidence type="ECO:0000256" key="7">
    <source>
        <dbReference type="SAM" id="MobiDB-lite"/>
    </source>
</evidence>
<sequence>MAVENDPIDVLEMLFDKNEGLLKEEVSDLPTIDFSDLGLFPDDDILQSALFEADIPTNLTQTEQNGQISPRDACIDHDYFAQKSPSTISDSGISSGSYSPRSMSDEKSQQSPQSGYLSESPRSQSNLSIEMDNQSSSYQVDNSNLNTFNIDNFNIDELDMEGVDTSALMEDTDFLNNLGDDVTDTDVAINFGNADTESHSSVQGTKTIKIIKVSASGTDTLPFTMKDVSGTDSASQISAKESRKRKMNYVEGLEKRVKACTQENTQLKKKMETVEKQNISLLSQLKKLQALILSKTSKPQTSTCIMVLLLSFAFLVVPNFNPFSLKTDDMLDAKSIPIPGKSRSLLHKGSEMLDHDNDPYGLTVKPGPPWEGPSQNTGCSPPPSRSGRNGRGRKQQGS</sequence>
<protein>
    <recommendedName>
        <fullName evidence="8">BZIP domain-containing protein</fullName>
    </recommendedName>
</protein>
<accession>A0AA89BWD1</accession>
<keyword evidence="6" id="KW-0175">Coiled coil</keyword>
<proteinExistence type="predicted"/>
<feature type="compositionally biased region" description="Basic residues" evidence="7">
    <location>
        <begin position="388"/>
        <end position="398"/>
    </location>
</feature>
<dbReference type="GO" id="GO:0000981">
    <property type="term" value="F:DNA-binding transcription factor activity, RNA polymerase II-specific"/>
    <property type="evidence" value="ECO:0007669"/>
    <property type="project" value="TreeGrafter"/>
</dbReference>
<reference evidence="9" key="1">
    <citation type="submission" date="2019-08" db="EMBL/GenBank/DDBJ databases">
        <title>The improved chromosome-level genome for the pearl oyster Pinctada fucata martensii using PacBio sequencing and Hi-C.</title>
        <authorList>
            <person name="Zheng Z."/>
        </authorList>
    </citation>
    <scope>NUCLEOTIDE SEQUENCE</scope>
    <source>
        <strain evidence="9">ZZ-2019</strain>
        <tissue evidence="9">Adductor muscle</tissue>
    </source>
</reference>
<evidence type="ECO:0000313" key="10">
    <source>
        <dbReference type="Proteomes" id="UP001186944"/>
    </source>
</evidence>
<evidence type="ECO:0000256" key="5">
    <source>
        <dbReference type="ARBA" id="ARBA00023242"/>
    </source>
</evidence>
<feature type="domain" description="BZIP" evidence="8">
    <location>
        <begin position="229"/>
        <end position="287"/>
    </location>
</feature>
<keyword evidence="10" id="KW-1185">Reference proteome</keyword>
<comment type="caution">
    <text evidence="9">The sequence shown here is derived from an EMBL/GenBank/DDBJ whole genome shotgun (WGS) entry which is preliminary data.</text>
</comment>
<feature type="coiled-coil region" evidence="6">
    <location>
        <begin position="250"/>
        <end position="291"/>
    </location>
</feature>
<keyword evidence="3" id="KW-0238">DNA-binding</keyword>
<name>A0AA89BWD1_PINIB</name>
<dbReference type="SUPFAM" id="SSF57959">
    <property type="entry name" value="Leucine zipper domain"/>
    <property type="match status" value="1"/>
</dbReference>
<dbReference type="GO" id="GO:0005789">
    <property type="term" value="C:endoplasmic reticulum membrane"/>
    <property type="evidence" value="ECO:0007669"/>
    <property type="project" value="UniProtKB-SubCell"/>
</dbReference>
<dbReference type="Proteomes" id="UP001186944">
    <property type="component" value="Unassembled WGS sequence"/>
</dbReference>
<feature type="region of interest" description="Disordered" evidence="7">
    <location>
        <begin position="83"/>
        <end position="125"/>
    </location>
</feature>
<gene>
    <name evidence="9" type="ORF">FSP39_021943</name>
</gene>
<feature type="compositionally biased region" description="Polar residues" evidence="7">
    <location>
        <begin position="109"/>
        <end position="125"/>
    </location>
</feature>
<evidence type="ECO:0000256" key="2">
    <source>
        <dbReference type="ARBA" id="ARBA00023015"/>
    </source>
</evidence>
<dbReference type="CDD" id="cd14689">
    <property type="entry name" value="bZIP_CREB3"/>
    <property type="match status" value="1"/>
</dbReference>
<evidence type="ECO:0000256" key="6">
    <source>
        <dbReference type="SAM" id="Coils"/>
    </source>
</evidence>
<evidence type="ECO:0000313" key="9">
    <source>
        <dbReference type="EMBL" id="KAK3098683.1"/>
    </source>
</evidence>
<dbReference type="InterPro" id="IPR051381">
    <property type="entry name" value="CREB_ATF_subfamily"/>
</dbReference>
<evidence type="ECO:0000256" key="4">
    <source>
        <dbReference type="ARBA" id="ARBA00023163"/>
    </source>
</evidence>